<keyword evidence="2" id="KW-0408">Iron</keyword>
<dbReference type="Gene3D" id="3.90.1580.10">
    <property type="entry name" value="paralog of FGE (formylglycine-generating enzyme)"/>
    <property type="match status" value="1"/>
</dbReference>
<dbReference type="GeneID" id="20676900"/>
<dbReference type="HOGENOM" id="CLU_006921_1_0_1"/>
<dbReference type="Pfam" id="PF12867">
    <property type="entry name" value="DinB_2"/>
    <property type="match status" value="1"/>
</dbReference>
<dbReference type="eggNOG" id="ENOG502QS9T">
    <property type="taxonomic scope" value="Eukaryota"/>
</dbReference>
<evidence type="ECO:0000259" key="5">
    <source>
        <dbReference type="Pfam" id="PF12867"/>
    </source>
</evidence>
<evidence type="ECO:0008006" key="8">
    <source>
        <dbReference type="Google" id="ProtNLM"/>
    </source>
</evidence>
<protein>
    <recommendedName>
        <fullName evidence="8">Sulfatase-modifying factor enzyme domain-containing protein</fullName>
    </recommendedName>
</protein>
<dbReference type="AlphaFoldDB" id="W4KFW2"/>
<evidence type="ECO:0000313" key="6">
    <source>
        <dbReference type="EMBL" id="ETW84733.1"/>
    </source>
</evidence>
<feature type="domain" description="Sulfatase-modifying factor enzyme-like" evidence="4">
    <location>
        <begin position="537"/>
        <end position="612"/>
    </location>
</feature>
<dbReference type="InterPro" id="IPR042095">
    <property type="entry name" value="SUMF_sf"/>
</dbReference>
<feature type="domain" description="DinB-like" evidence="5">
    <location>
        <begin position="202"/>
        <end position="330"/>
    </location>
</feature>
<keyword evidence="1" id="KW-0560">Oxidoreductase</keyword>
<accession>W4KFW2</accession>
<comment type="pathway">
    <text evidence="3">Amino-acid biosynthesis; ergothioneine biosynthesis.</text>
</comment>
<dbReference type="SUPFAM" id="SSF56436">
    <property type="entry name" value="C-type lectin-like"/>
    <property type="match status" value="1"/>
</dbReference>
<dbReference type="PANTHER" id="PTHR43397:SF1">
    <property type="entry name" value="ERGOTHIONEINE BIOSYNTHESIS PROTEIN 1"/>
    <property type="match status" value="1"/>
</dbReference>
<dbReference type="InterPro" id="IPR024775">
    <property type="entry name" value="DinB-like"/>
</dbReference>
<name>W4KFW2_HETIT</name>
<organism evidence="6 7">
    <name type="scientific">Heterobasidion irregulare (strain TC 32-1)</name>
    <dbReference type="NCBI Taxonomy" id="747525"/>
    <lineage>
        <taxon>Eukaryota</taxon>
        <taxon>Fungi</taxon>
        <taxon>Dikarya</taxon>
        <taxon>Basidiomycota</taxon>
        <taxon>Agaricomycotina</taxon>
        <taxon>Agaricomycetes</taxon>
        <taxon>Russulales</taxon>
        <taxon>Bondarzewiaceae</taxon>
        <taxon>Heterobasidion</taxon>
        <taxon>Heterobasidion annosum species complex</taxon>
    </lineage>
</organism>
<evidence type="ECO:0000259" key="4">
    <source>
        <dbReference type="Pfam" id="PF03781"/>
    </source>
</evidence>
<dbReference type="InterPro" id="IPR005532">
    <property type="entry name" value="SUMF_dom"/>
</dbReference>
<keyword evidence="7" id="KW-1185">Reference proteome</keyword>
<evidence type="ECO:0000256" key="1">
    <source>
        <dbReference type="ARBA" id="ARBA00023002"/>
    </source>
</evidence>
<dbReference type="Proteomes" id="UP000030671">
    <property type="component" value="Unassembled WGS sequence"/>
</dbReference>
<sequence>MSSSSSISEVSTAPSSPLPMEIHTSYLILGNAGLLAGVSDKINGEDTILFLTGTGTCNEVAALMDQANEVLDVDIAKRRWDDERLDGSGVCFRSNSEHIPTAEGMTHIDVTALSVASDDIPPEIALTLFTKARLRALVALFSSSPSGTLHLYVLTRPPFVFPALSTLRPAPLNPTATHFGIPSAQEFRDLWKAWDCVTLGMIPRAMLHEKPIDLRHKCLFYLGHIPTFLDMLLSNLLNEPNTEPKRFTMIFERGIDPHVDDPEHCHRHSEVPTRDEDWPSLTEVLEFRDRVRARVLRLFEDLENGTRTITRRIARVLVMTLEHEGFHIETLLYMLIQRAGTGTLPPPGFTPPPFAALAKQWAAYTPPATPTVTLGPTQLVLGHDDPESDDLLPELAGDVFGRAYGWDNESPARTVAVGAFRVEWRPVTNGEYEAWWRAEGARRPPPPSWVVHGSEARVRTFFGNVGMDVARHWPVMAAYDDLRDYAHAKGGRIPTESELRLFLDTYEVGYEGGANVGFRNWHCVPATAGGEKDGGRGSNGGVWEWTSDLFDTHDGFDPTTIFPGYSTDFFDTKHHTVLGASYATIPRLAGRRTVRNFYQHNYPYPWVGARVAYDV</sequence>
<reference evidence="6 7" key="1">
    <citation type="journal article" date="2012" name="New Phytol.">
        <title>Insight into trade-off between wood decay and parasitism from the genome of a fungal forest pathogen.</title>
        <authorList>
            <person name="Olson A."/>
            <person name="Aerts A."/>
            <person name="Asiegbu F."/>
            <person name="Belbahri L."/>
            <person name="Bouzid O."/>
            <person name="Broberg A."/>
            <person name="Canback B."/>
            <person name="Coutinho P.M."/>
            <person name="Cullen D."/>
            <person name="Dalman K."/>
            <person name="Deflorio G."/>
            <person name="van Diepen L.T."/>
            <person name="Dunand C."/>
            <person name="Duplessis S."/>
            <person name="Durling M."/>
            <person name="Gonthier P."/>
            <person name="Grimwood J."/>
            <person name="Fossdal C.G."/>
            <person name="Hansson D."/>
            <person name="Henrissat B."/>
            <person name="Hietala A."/>
            <person name="Himmelstrand K."/>
            <person name="Hoffmeister D."/>
            <person name="Hogberg N."/>
            <person name="James T.Y."/>
            <person name="Karlsson M."/>
            <person name="Kohler A."/>
            <person name="Kues U."/>
            <person name="Lee Y.H."/>
            <person name="Lin Y.C."/>
            <person name="Lind M."/>
            <person name="Lindquist E."/>
            <person name="Lombard V."/>
            <person name="Lucas S."/>
            <person name="Lunden K."/>
            <person name="Morin E."/>
            <person name="Murat C."/>
            <person name="Park J."/>
            <person name="Raffaello T."/>
            <person name="Rouze P."/>
            <person name="Salamov A."/>
            <person name="Schmutz J."/>
            <person name="Solheim H."/>
            <person name="Stahlberg J."/>
            <person name="Velez H."/>
            <person name="de Vries R.P."/>
            <person name="Wiebenga A."/>
            <person name="Woodward S."/>
            <person name="Yakovlev I."/>
            <person name="Garbelotto M."/>
            <person name="Martin F."/>
            <person name="Grigoriev I.V."/>
            <person name="Stenlid J."/>
        </authorList>
    </citation>
    <scope>NUCLEOTIDE SEQUENCE [LARGE SCALE GENOMIC DNA]</scope>
    <source>
        <strain evidence="6 7">TC 32-1</strain>
    </source>
</reference>
<dbReference type="FunCoup" id="W4KFW2">
    <property type="interactions" value="11"/>
</dbReference>
<evidence type="ECO:0000313" key="7">
    <source>
        <dbReference type="Proteomes" id="UP000030671"/>
    </source>
</evidence>
<evidence type="ECO:0000256" key="2">
    <source>
        <dbReference type="ARBA" id="ARBA00023004"/>
    </source>
</evidence>
<dbReference type="EMBL" id="KI925456">
    <property type="protein sequence ID" value="ETW84733.1"/>
    <property type="molecule type" value="Genomic_DNA"/>
</dbReference>
<dbReference type="RefSeq" id="XP_009544369.1">
    <property type="nucleotide sequence ID" value="XM_009546074.1"/>
</dbReference>
<dbReference type="STRING" id="747525.W4KFW2"/>
<dbReference type="InParanoid" id="W4KFW2"/>
<proteinExistence type="predicted"/>
<dbReference type="Pfam" id="PF03781">
    <property type="entry name" value="FGE-sulfatase"/>
    <property type="match status" value="2"/>
</dbReference>
<dbReference type="OrthoDB" id="659at2759"/>
<evidence type="ECO:0000256" key="3">
    <source>
        <dbReference type="ARBA" id="ARBA00037882"/>
    </source>
</evidence>
<dbReference type="InterPro" id="IPR051128">
    <property type="entry name" value="EgtD_Methyltrsf_superfamily"/>
</dbReference>
<feature type="domain" description="Sulfatase-modifying factor enzyme-like" evidence="4">
    <location>
        <begin position="401"/>
        <end position="499"/>
    </location>
</feature>
<dbReference type="InterPro" id="IPR016187">
    <property type="entry name" value="CTDL_fold"/>
</dbReference>
<gene>
    <name evidence="6" type="ORF">HETIRDRAFT_458325</name>
</gene>
<dbReference type="PANTHER" id="PTHR43397">
    <property type="entry name" value="ERGOTHIONEINE BIOSYNTHESIS PROTEIN 1"/>
    <property type="match status" value="1"/>
</dbReference>
<dbReference type="KEGG" id="hir:HETIRDRAFT_458325"/>